<accession>A0ABW4YDA4</accession>
<dbReference type="SUPFAM" id="SSF56784">
    <property type="entry name" value="HAD-like"/>
    <property type="match status" value="1"/>
</dbReference>
<protein>
    <submittedName>
        <fullName evidence="1">HAD-IB family hydrolase</fullName>
    </submittedName>
</protein>
<dbReference type="RefSeq" id="WP_386028509.1">
    <property type="nucleotide sequence ID" value="NZ_JBHUHX010000052.1"/>
</dbReference>
<dbReference type="GO" id="GO:0016787">
    <property type="term" value="F:hydrolase activity"/>
    <property type="evidence" value="ECO:0007669"/>
    <property type="project" value="UniProtKB-KW"/>
</dbReference>
<dbReference type="InterPro" id="IPR023214">
    <property type="entry name" value="HAD_sf"/>
</dbReference>
<dbReference type="Pfam" id="PF12710">
    <property type="entry name" value="HAD"/>
    <property type="match status" value="1"/>
</dbReference>
<evidence type="ECO:0000313" key="1">
    <source>
        <dbReference type="EMBL" id="MFD2113680.1"/>
    </source>
</evidence>
<name>A0ABW4YDA4_9GAMM</name>
<dbReference type="EMBL" id="JBHUHX010000052">
    <property type="protein sequence ID" value="MFD2113680.1"/>
    <property type="molecule type" value="Genomic_DNA"/>
</dbReference>
<dbReference type="NCBIfam" id="TIGR01488">
    <property type="entry name" value="HAD-SF-IB"/>
    <property type="match status" value="1"/>
</dbReference>
<keyword evidence="1" id="KW-0378">Hydrolase</keyword>
<keyword evidence="2" id="KW-1185">Reference proteome</keyword>
<dbReference type="PANTHER" id="PTHR43344">
    <property type="entry name" value="PHOSPHOSERINE PHOSPHATASE"/>
    <property type="match status" value="1"/>
</dbReference>
<comment type="caution">
    <text evidence="1">The sequence shown here is derived from an EMBL/GenBank/DDBJ whole genome shotgun (WGS) entry which is preliminary data.</text>
</comment>
<dbReference type="Proteomes" id="UP001597337">
    <property type="component" value="Unassembled WGS sequence"/>
</dbReference>
<dbReference type="Gene3D" id="3.40.50.1000">
    <property type="entry name" value="HAD superfamily/HAD-like"/>
    <property type="match status" value="1"/>
</dbReference>
<evidence type="ECO:0000313" key="2">
    <source>
        <dbReference type="Proteomes" id="UP001597337"/>
    </source>
</evidence>
<reference evidence="2" key="1">
    <citation type="journal article" date="2019" name="Int. J. Syst. Evol. Microbiol.">
        <title>The Global Catalogue of Microorganisms (GCM) 10K type strain sequencing project: providing services to taxonomists for standard genome sequencing and annotation.</title>
        <authorList>
            <consortium name="The Broad Institute Genomics Platform"/>
            <consortium name="The Broad Institute Genome Sequencing Center for Infectious Disease"/>
            <person name="Wu L."/>
            <person name="Ma J."/>
        </authorList>
    </citation>
    <scope>NUCLEOTIDE SEQUENCE [LARGE SCALE GENOMIC DNA]</scope>
    <source>
        <strain evidence="2">KACC 12597</strain>
    </source>
</reference>
<dbReference type="Gene3D" id="1.20.1440.100">
    <property type="entry name" value="SG protein - dephosphorylation function"/>
    <property type="match status" value="1"/>
</dbReference>
<dbReference type="NCBIfam" id="TIGR01490">
    <property type="entry name" value="HAD-SF-IB-hyp1"/>
    <property type="match status" value="1"/>
</dbReference>
<dbReference type="InterPro" id="IPR050582">
    <property type="entry name" value="HAD-like_SerB"/>
</dbReference>
<organism evidence="1 2">
    <name type="scientific">Thiorhodococcus fuscus</name>
    <dbReference type="NCBI Taxonomy" id="527200"/>
    <lineage>
        <taxon>Bacteria</taxon>
        <taxon>Pseudomonadati</taxon>
        <taxon>Pseudomonadota</taxon>
        <taxon>Gammaproteobacteria</taxon>
        <taxon>Chromatiales</taxon>
        <taxon>Chromatiaceae</taxon>
        <taxon>Thiorhodococcus</taxon>
    </lineage>
</organism>
<sequence>MADSAKPVVAAFDFDGTITTRDTFVPFLSLAFGRRRVALAFASLAVEGLKVWLRLSTRDRFKELIVAKLFRDASVPRLSEVGREHARRIESLMRPQALERIRWHRGQGHHLVMVSASLDLYLDGVAEHLGFQDLLCTAPSRNRSSFDGGLQGPNCRGPEKVRRLEALLGDLSAVELYAYGDSAGDREMLAAADHPYYRPFESA</sequence>
<dbReference type="PANTHER" id="PTHR43344:SF14">
    <property type="entry name" value="HAD-IB FAMILY HYDROLASE"/>
    <property type="match status" value="1"/>
</dbReference>
<proteinExistence type="predicted"/>
<dbReference type="InterPro" id="IPR036412">
    <property type="entry name" value="HAD-like_sf"/>
</dbReference>
<gene>
    <name evidence="1" type="ORF">ACFSJC_17670</name>
</gene>
<dbReference type="InterPro" id="IPR006385">
    <property type="entry name" value="HAD_hydro_SerB1"/>
</dbReference>